<evidence type="ECO:0000313" key="2">
    <source>
        <dbReference type="EMBL" id="MBN7826600.1"/>
    </source>
</evidence>
<dbReference type="RefSeq" id="WP_206574712.1">
    <property type="nucleotide sequence ID" value="NZ_JAFKCV010000009.1"/>
</dbReference>
<gene>
    <name evidence="2" type="ORF">J0A66_15300</name>
</gene>
<proteinExistence type="predicted"/>
<dbReference type="Proteomes" id="UP000664654">
    <property type="component" value="Unassembled WGS sequence"/>
</dbReference>
<sequence length="56" mass="6371">MAVIPQSIPMLRDKLKALDAQLSQPPQNLDEIKRLKQALEELLDELRLDCLETASK</sequence>
<keyword evidence="3" id="KW-1185">Reference proteome</keyword>
<feature type="coiled-coil region" evidence="1">
    <location>
        <begin position="29"/>
        <end position="56"/>
    </location>
</feature>
<dbReference type="EMBL" id="JAFKCV010000009">
    <property type="protein sequence ID" value="MBN7826600.1"/>
    <property type="molecule type" value="Genomic_DNA"/>
</dbReference>
<protein>
    <submittedName>
        <fullName evidence="2">Uncharacterized protein</fullName>
    </submittedName>
</protein>
<accession>A0A939DQY1</accession>
<evidence type="ECO:0000313" key="3">
    <source>
        <dbReference type="Proteomes" id="UP000664654"/>
    </source>
</evidence>
<dbReference type="AlphaFoldDB" id="A0A939DQY1"/>
<name>A0A939DQY1_9ALTE</name>
<reference evidence="2" key="1">
    <citation type="submission" date="2021-03" db="EMBL/GenBank/DDBJ databases">
        <title>novel species isolated from a fishpond in China.</title>
        <authorList>
            <person name="Lu H."/>
            <person name="Cai Z."/>
        </authorList>
    </citation>
    <scope>NUCLEOTIDE SEQUENCE</scope>
    <source>
        <strain evidence="2">JCM 30855</strain>
    </source>
</reference>
<keyword evidence="1" id="KW-0175">Coiled coil</keyword>
<comment type="caution">
    <text evidence="2">The sequence shown here is derived from an EMBL/GenBank/DDBJ whole genome shotgun (WGS) entry which is preliminary data.</text>
</comment>
<organism evidence="2 3">
    <name type="scientific">Bowmanella dokdonensis</name>
    <dbReference type="NCBI Taxonomy" id="751969"/>
    <lineage>
        <taxon>Bacteria</taxon>
        <taxon>Pseudomonadati</taxon>
        <taxon>Pseudomonadota</taxon>
        <taxon>Gammaproteobacteria</taxon>
        <taxon>Alteromonadales</taxon>
        <taxon>Alteromonadaceae</taxon>
        <taxon>Bowmanella</taxon>
    </lineage>
</organism>
<evidence type="ECO:0000256" key="1">
    <source>
        <dbReference type="SAM" id="Coils"/>
    </source>
</evidence>